<evidence type="ECO:0000256" key="3">
    <source>
        <dbReference type="ARBA" id="ARBA00012371"/>
    </source>
</evidence>
<evidence type="ECO:0000313" key="9">
    <source>
        <dbReference type="Proteomes" id="UP000827549"/>
    </source>
</evidence>
<comment type="pathway">
    <text evidence="1">Nucleotide-sugar biosynthesis; GDP-L-fucose biosynthesis via de novo pathway; GDP-L-fucose from GDP-alpha-D-mannose: step 2/2.</text>
</comment>
<dbReference type="InterPro" id="IPR001509">
    <property type="entry name" value="Epimerase_deHydtase"/>
</dbReference>
<keyword evidence="5" id="KW-0560">Oxidoreductase</keyword>
<dbReference type="InterPro" id="IPR028614">
    <property type="entry name" value="GDP_fucose/colitose_synth"/>
</dbReference>
<feature type="domain" description="NAD-dependent epimerase/dehydratase" evidence="7">
    <location>
        <begin position="8"/>
        <end position="255"/>
    </location>
</feature>
<dbReference type="EC" id="1.1.1.271" evidence="3"/>
<protein>
    <recommendedName>
        <fullName evidence="3">GDP-L-fucose synthase</fullName>
        <ecNumber evidence="3">1.1.1.271</ecNumber>
    </recommendedName>
</protein>
<dbReference type="GO" id="GO:0016853">
    <property type="term" value="F:isomerase activity"/>
    <property type="evidence" value="ECO:0007669"/>
    <property type="project" value="UniProtKB-KW"/>
</dbReference>
<sequence length="345" mass="38243">MAQLTPVILVTGGTGLVGRAIQHAVASSGPFGRQTGDRWVFVSSSDCDLRDFDATHDLFDRVRPTHVVHLAARVGGLFANIASQADFLRDNIRINDAVLQNSHDFHVRRVPPQGAELARSLTRQVAKVVSCLSTCIFPTHPTYPLSEGQIHAGPPDPSNFEYAHAKRLVDVQNRAYREQYGDVFTAVIPTNVFGPGDNYNLDAAHVLPALMHKCYIAQRDGTRFVISGSGRPLRQFIYSRDLARLIVWALNSYTKVEPLILSPPENDEVSILDAALAVMTAMSYEGEYVQDTSKSDGQYRKPASNAKLVAELAKQGLEFEFTPFQEALQESVDWFVDNYHTDARI</sequence>
<keyword evidence="6" id="KW-0413">Isomerase</keyword>
<evidence type="ECO:0000256" key="5">
    <source>
        <dbReference type="ARBA" id="ARBA00023002"/>
    </source>
</evidence>
<dbReference type="Gene3D" id="3.40.50.720">
    <property type="entry name" value="NAD(P)-binding Rossmann-like Domain"/>
    <property type="match status" value="1"/>
</dbReference>
<dbReference type="GO" id="GO:0050577">
    <property type="term" value="F:GDP-L-fucose synthase activity"/>
    <property type="evidence" value="ECO:0007669"/>
    <property type="project" value="UniProtKB-EC"/>
</dbReference>
<evidence type="ECO:0000256" key="1">
    <source>
        <dbReference type="ARBA" id="ARBA00004883"/>
    </source>
</evidence>
<evidence type="ECO:0000256" key="2">
    <source>
        <dbReference type="ARBA" id="ARBA00005959"/>
    </source>
</evidence>
<accession>A0AAF1BJR7</accession>
<dbReference type="SUPFAM" id="SSF51735">
    <property type="entry name" value="NAD(P)-binding Rossmann-fold domains"/>
    <property type="match status" value="1"/>
</dbReference>
<organism evidence="8 9">
    <name type="scientific">Vanrija pseudolonga</name>
    <dbReference type="NCBI Taxonomy" id="143232"/>
    <lineage>
        <taxon>Eukaryota</taxon>
        <taxon>Fungi</taxon>
        <taxon>Dikarya</taxon>
        <taxon>Basidiomycota</taxon>
        <taxon>Agaricomycotina</taxon>
        <taxon>Tremellomycetes</taxon>
        <taxon>Trichosporonales</taxon>
        <taxon>Trichosporonaceae</taxon>
        <taxon>Vanrija</taxon>
    </lineage>
</organism>
<dbReference type="Pfam" id="PF01370">
    <property type="entry name" value="Epimerase"/>
    <property type="match status" value="1"/>
</dbReference>
<name>A0AAF1BJR7_9TREE</name>
<evidence type="ECO:0000259" key="7">
    <source>
        <dbReference type="Pfam" id="PF01370"/>
    </source>
</evidence>
<dbReference type="AlphaFoldDB" id="A0AAF1BJR7"/>
<dbReference type="PANTHER" id="PTHR43238">
    <property type="entry name" value="GDP-L-FUCOSE SYNTHASE"/>
    <property type="match status" value="1"/>
</dbReference>
<dbReference type="HAMAP" id="MF_00956">
    <property type="entry name" value="GDP_fucose_synth"/>
    <property type="match status" value="1"/>
</dbReference>
<keyword evidence="4" id="KW-0521">NADP</keyword>
<dbReference type="GeneID" id="87806928"/>
<dbReference type="InterPro" id="IPR036291">
    <property type="entry name" value="NAD(P)-bd_dom_sf"/>
</dbReference>
<keyword evidence="9" id="KW-1185">Reference proteome</keyword>
<evidence type="ECO:0000313" key="8">
    <source>
        <dbReference type="EMBL" id="WOO80175.1"/>
    </source>
</evidence>
<gene>
    <name evidence="8" type="primary">TSTA3</name>
    <name evidence="8" type="ORF">LOC62_03G003687</name>
</gene>
<dbReference type="PANTHER" id="PTHR43238:SF1">
    <property type="entry name" value="GDP-L-FUCOSE SYNTHASE"/>
    <property type="match status" value="1"/>
</dbReference>
<dbReference type="CDD" id="cd05239">
    <property type="entry name" value="GDP_FS_SDR_e"/>
    <property type="match status" value="1"/>
</dbReference>
<dbReference type="EMBL" id="CP086716">
    <property type="protein sequence ID" value="WOO80175.1"/>
    <property type="molecule type" value="Genomic_DNA"/>
</dbReference>
<dbReference type="Proteomes" id="UP000827549">
    <property type="component" value="Chromosome 3"/>
</dbReference>
<proteinExistence type="inferred from homology"/>
<dbReference type="Gene3D" id="3.90.25.10">
    <property type="entry name" value="UDP-galactose 4-epimerase, domain 1"/>
    <property type="match status" value="1"/>
</dbReference>
<reference evidence="8" key="1">
    <citation type="submission" date="2023-10" db="EMBL/GenBank/DDBJ databases">
        <authorList>
            <person name="Noh H."/>
        </authorList>
    </citation>
    <scope>NUCLEOTIDE SEQUENCE</scope>
    <source>
        <strain evidence="8">DUCC4014</strain>
    </source>
</reference>
<dbReference type="RefSeq" id="XP_062626207.1">
    <property type="nucleotide sequence ID" value="XM_062770223.1"/>
</dbReference>
<evidence type="ECO:0000256" key="6">
    <source>
        <dbReference type="ARBA" id="ARBA00023235"/>
    </source>
</evidence>
<evidence type="ECO:0000256" key="4">
    <source>
        <dbReference type="ARBA" id="ARBA00022857"/>
    </source>
</evidence>
<comment type="similarity">
    <text evidence="2">Belongs to the NAD(P)-dependent epimerase/dehydratase family. Fucose synthase subfamily.</text>
</comment>